<proteinExistence type="predicted"/>
<accession>A0ABU1WP86</accession>
<keyword evidence="2" id="KW-1185">Reference proteome</keyword>
<protein>
    <recommendedName>
        <fullName evidence="3">DUF721 domain-containing protein</fullName>
    </recommendedName>
</protein>
<dbReference type="Pfam" id="PF05258">
    <property type="entry name" value="DciA"/>
    <property type="match status" value="1"/>
</dbReference>
<dbReference type="Proteomes" id="UP001265700">
    <property type="component" value="Unassembled WGS sequence"/>
</dbReference>
<dbReference type="InterPro" id="IPR007922">
    <property type="entry name" value="DciA-like"/>
</dbReference>
<sequence length="96" mass="10482">MLSLDEAVGAAPTLAALRDRVRKSQSLIEQVRHLIPTALRPHIHAGPVDDTEWCLLVDSASASTKVRQMLPALLQALNQNGAKINAIRVKVQQAKR</sequence>
<comment type="caution">
    <text evidence="1">The sequence shown here is derived from an EMBL/GenBank/DDBJ whole genome shotgun (WGS) entry which is preliminary data.</text>
</comment>
<reference evidence="1 2" key="1">
    <citation type="submission" date="2023-07" db="EMBL/GenBank/DDBJ databases">
        <title>Sorghum-associated microbial communities from plants grown in Nebraska, USA.</title>
        <authorList>
            <person name="Schachtman D."/>
        </authorList>
    </citation>
    <scope>NUCLEOTIDE SEQUENCE [LARGE SCALE GENOMIC DNA]</scope>
    <source>
        <strain evidence="1 2">4249</strain>
    </source>
</reference>
<evidence type="ECO:0000313" key="2">
    <source>
        <dbReference type="Proteomes" id="UP001265700"/>
    </source>
</evidence>
<name>A0ABU1WP86_9BURK</name>
<gene>
    <name evidence="1" type="ORF">J2W49_003061</name>
</gene>
<dbReference type="EMBL" id="JAVDWU010000006">
    <property type="protein sequence ID" value="MDR7151088.1"/>
    <property type="molecule type" value="Genomic_DNA"/>
</dbReference>
<evidence type="ECO:0008006" key="3">
    <source>
        <dbReference type="Google" id="ProtNLM"/>
    </source>
</evidence>
<evidence type="ECO:0000313" key="1">
    <source>
        <dbReference type="EMBL" id="MDR7151088.1"/>
    </source>
</evidence>
<organism evidence="1 2">
    <name type="scientific">Hydrogenophaga palleronii</name>
    <dbReference type="NCBI Taxonomy" id="65655"/>
    <lineage>
        <taxon>Bacteria</taxon>
        <taxon>Pseudomonadati</taxon>
        <taxon>Pseudomonadota</taxon>
        <taxon>Betaproteobacteria</taxon>
        <taxon>Burkholderiales</taxon>
        <taxon>Comamonadaceae</taxon>
        <taxon>Hydrogenophaga</taxon>
    </lineage>
</organism>